<dbReference type="InterPro" id="IPR025291">
    <property type="entry name" value="DUF4153"/>
</dbReference>
<organism evidence="2 3">
    <name type="scientific">Cohnella herbarum</name>
    <dbReference type="NCBI Taxonomy" id="2728023"/>
    <lineage>
        <taxon>Bacteria</taxon>
        <taxon>Bacillati</taxon>
        <taxon>Bacillota</taxon>
        <taxon>Bacilli</taxon>
        <taxon>Bacillales</taxon>
        <taxon>Paenibacillaceae</taxon>
        <taxon>Cohnella</taxon>
    </lineage>
</organism>
<name>A0A7Z2VLX1_9BACL</name>
<protein>
    <submittedName>
        <fullName evidence="2">DUF4173 domain-containing protein</fullName>
    </submittedName>
</protein>
<dbReference type="RefSeq" id="WP_169281726.1">
    <property type="nucleotide sequence ID" value="NZ_CP051680.1"/>
</dbReference>
<feature type="transmembrane region" description="Helical" evidence="1">
    <location>
        <begin position="38"/>
        <end position="54"/>
    </location>
</feature>
<feature type="transmembrane region" description="Helical" evidence="1">
    <location>
        <begin position="12"/>
        <end position="32"/>
    </location>
</feature>
<feature type="transmembrane region" description="Helical" evidence="1">
    <location>
        <begin position="160"/>
        <end position="182"/>
    </location>
</feature>
<sequence>MIYLNTIRKPLGRSTAALIGAFVLAIAHQYLFYDNVPGVSYPLFVILLYTYLFHDWRDRLREISGFGWFLFVVVLLLSVTYGLFSNPILYALNLVVVPILIFIHTAYLRGVNQSAWWKFGIVNDALDHLLSQSLRHLPTVFRIFKISVARKMGAEQKSTLGKVFIGLLIAVPLLIIVISLLASADGVFNRFVNGAPEWMNSLSIGEGLSRGIWIIVCGVLFFCYLWGFVKPKRAKTGMAGISGKLEESANRGTAKIDPIILTTLLLSVNAVYVLFVAVQFSYLFGAWDGGLPDGKTYAEYARSGFVELVIVTVINFALLMITLVRGDMTRRRIAALLYILIGCSGVMLYSAYMRLVLYEEAYGYTYIRFLVHAFMIYLAVMLVIAAVRVRMRILPLAKCYIVISLAAYVFINYVGMDRLIAENNIERYQETGKIDLQYLSGLSADAIPTLVNFSEQEYPGPGMKTLLVNKWETIKVEDRRWPSFNVSIFRAEKALNEIAGMPH</sequence>
<feature type="transmembrane region" description="Helical" evidence="1">
    <location>
        <begin position="336"/>
        <end position="357"/>
    </location>
</feature>
<gene>
    <name evidence="2" type="ORF">HH215_21300</name>
</gene>
<feature type="transmembrane region" description="Helical" evidence="1">
    <location>
        <begin position="90"/>
        <end position="108"/>
    </location>
</feature>
<feature type="transmembrane region" description="Helical" evidence="1">
    <location>
        <begin position="369"/>
        <end position="387"/>
    </location>
</feature>
<dbReference type="Pfam" id="PF13687">
    <property type="entry name" value="DUF4153"/>
    <property type="match status" value="1"/>
</dbReference>
<accession>A0A7Z2VLX1</accession>
<dbReference type="EMBL" id="CP051680">
    <property type="protein sequence ID" value="QJD85464.1"/>
    <property type="molecule type" value="Genomic_DNA"/>
</dbReference>
<proteinExistence type="predicted"/>
<feature type="transmembrane region" description="Helical" evidence="1">
    <location>
        <begin position="304"/>
        <end position="324"/>
    </location>
</feature>
<keyword evidence="3" id="KW-1185">Reference proteome</keyword>
<dbReference type="Proteomes" id="UP000502248">
    <property type="component" value="Chromosome"/>
</dbReference>
<dbReference type="AlphaFoldDB" id="A0A7Z2VLX1"/>
<evidence type="ECO:0000313" key="2">
    <source>
        <dbReference type="EMBL" id="QJD85464.1"/>
    </source>
</evidence>
<keyword evidence="1" id="KW-0812">Transmembrane</keyword>
<feature type="transmembrane region" description="Helical" evidence="1">
    <location>
        <begin position="259"/>
        <end position="284"/>
    </location>
</feature>
<keyword evidence="1" id="KW-0472">Membrane</keyword>
<evidence type="ECO:0000256" key="1">
    <source>
        <dbReference type="SAM" id="Phobius"/>
    </source>
</evidence>
<evidence type="ECO:0000313" key="3">
    <source>
        <dbReference type="Proteomes" id="UP000502248"/>
    </source>
</evidence>
<dbReference type="KEGG" id="cheb:HH215_21300"/>
<feature type="transmembrane region" description="Helical" evidence="1">
    <location>
        <begin position="66"/>
        <end position="84"/>
    </location>
</feature>
<feature type="transmembrane region" description="Helical" evidence="1">
    <location>
        <begin position="211"/>
        <end position="229"/>
    </location>
</feature>
<reference evidence="2 3" key="1">
    <citation type="submission" date="2020-04" db="EMBL/GenBank/DDBJ databases">
        <title>Genome sequencing of novel species.</title>
        <authorList>
            <person name="Heo J."/>
            <person name="Kim S.-J."/>
            <person name="Kim J.-S."/>
            <person name="Hong S.-B."/>
            <person name="Kwon S.-W."/>
        </authorList>
    </citation>
    <scope>NUCLEOTIDE SEQUENCE [LARGE SCALE GENOMIC DNA]</scope>
    <source>
        <strain evidence="2 3">MFER-1</strain>
    </source>
</reference>
<keyword evidence="1" id="KW-1133">Transmembrane helix</keyword>
<feature type="transmembrane region" description="Helical" evidence="1">
    <location>
        <begin position="399"/>
        <end position="416"/>
    </location>
</feature>